<evidence type="ECO:0000256" key="5">
    <source>
        <dbReference type="ARBA" id="ARBA00022727"/>
    </source>
</evidence>
<sequence>MLDYTTKKLSRGIFISIEGMDGCGKSTQTRKLKKILEQQGLPVAITKEPCRSVIGKQLNKILKSERLSPKIELMLFMAARYDHIQTVILPKLKQNICVISDRFIDSTLCYQGILGKIDIKWIQDLHNSVCGIWPDVTYLLDINPVTVVDRIKNRPVKHFYDSMPLKQQTVIREGFLHIATLFPERIMVVDANKFGKTTSIIVEHLMRKLAKI</sequence>
<comment type="similarity">
    <text evidence="1 12">Belongs to the thymidylate kinase family.</text>
</comment>
<accession>A0A5C0UIR7</accession>
<dbReference type="EMBL" id="CP043312">
    <property type="protein sequence ID" value="QEK39689.1"/>
    <property type="molecule type" value="Genomic_DNA"/>
</dbReference>
<protein>
    <recommendedName>
        <fullName evidence="3 12">Thymidylate kinase</fullName>
        <ecNumber evidence="2 12">2.7.4.9</ecNumber>
    </recommendedName>
    <alternativeName>
        <fullName evidence="9 12">dTMP kinase</fullName>
    </alternativeName>
</protein>
<keyword evidence="4 12" id="KW-0808">Transferase</keyword>
<dbReference type="AlphaFoldDB" id="A0A5C0UIR7"/>
<evidence type="ECO:0000256" key="11">
    <source>
        <dbReference type="ARBA" id="ARBA00057735"/>
    </source>
</evidence>
<evidence type="ECO:0000256" key="12">
    <source>
        <dbReference type="HAMAP-Rule" id="MF_00165"/>
    </source>
</evidence>
<dbReference type="PANTHER" id="PTHR10344:SF4">
    <property type="entry name" value="UMP-CMP KINASE 2, MITOCHONDRIAL"/>
    <property type="match status" value="1"/>
</dbReference>
<dbReference type="NCBIfam" id="TIGR00041">
    <property type="entry name" value="DTMP_kinase"/>
    <property type="match status" value="1"/>
</dbReference>
<dbReference type="FunFam" id="3.40.50.300:FF:000225">
    <property type="entry name" value="Thymidylate kinase"/>
    <property type="match status" value="1"/>
</dbReference>
<dbReference type="GO" id="GO:0004798">
    <property type="term" value="F:dTMP kinase activity"/>
    <property type="evidence" value="ECO:0007669"/>
    <property type="project" value="UniProtKB-UniRule"/>
</dbReference>
<dbReference type="EC" id="2.7.4.9" evidence="2 12"/>
<dbReference type="GO" id="GO:0006227">
    <property type="term" value="P:dUDP biosynthetic process"/>
    <property type="evidence" value="ECO:0007669"/>
    <property type="project" value="TreeGrafter"/>
</dbReference>
<dbReference type="GO" id="GO:0006233">
    <property type="term" value="P:dTDP biosynthetic process"/>
    <property type="evidence" value="ECO:0007669"/>
    <property type="project" value="InterPro"/>
</dbReference>
<evidence type="ECO:0000256" key="9">
    <source>
        <dbReference type="ARBA" id="ARBA00029962"/>
    </source>
</evidence>
<name>A0A5C0UIR7_9RICK</name>
<evidence type="ECO:0000256" key="7">
    <source>
        <dbReference type="ARBA" id="ARBA00022777"/>
    </source>
</evidence>
<dbReference type="PANTHER" id="PTHR10344">
    <property type="entry name" value="THYMIDYLATE KINASE"/>
    <property type="match status" value="1"/>
</dbReference>
<comment type="function">
    <text evidence="11 12">Phosphorylation of dTMP to form dTDP in both de novo and salvage pathways of dTTP synthesis.</text>
</comment>
<dbReference type="RefSeq" id="WP_148952050.1">
    <property type="nucleotide sequence ID" value="NZ_CP043312.1"/>
</dbReference>
<keyword evidence="5 12" id="KW-0545">Nucleotide biosynthesis</keyword>
<dbReference type="GO" id="GO:0005829">
    <property type="term" value="C:cytosol"/>
    <property type="evidence" value="ECO:0007669"/>
    <property type="project" value="TreeGrafter"/>
</dbReference>
<evidence type="ECO:0000313" key="15">
    <source>
        <dbReference type="Proteomes" id="UP000323844"/>
    </source>
</evidence>
<dbReference type="InterPro" id="IPR027417">
    <property type="entry name" value="P-loop_NTPase"/>
</dbReference>
<dbReference type="GO" id="GO:0006235">
    <property type="term" value="P:dTTP biosynthetic process"/>
    <property type="evidence" value="ECO:0007669"/>
    <property type="project" value="UniProtKB-UniRule"/>
</dbReference>
<keyword evidence="7 12" id="KW-0418">Kinase</keyword>
<dbReference type="HAMAP" id="MF_00165">
    <property type="entry name" value="Thymidylate_kinase"/>
    <property type="match status" value="1"/>
</dbReference>
<evidence type="ECO:0000256" key="4">
    <source>
        <dbReference type="ARBA" id="ARBA00022679"/>
    </source>
</evidence>
<dbReference type="Pfam" id="PF02223">
    <property type="entry name" value="Thymidylate_kin"/>
    <property type="match status" value="1"/>
</dbReference>
<evidence type="ECO:0000256" key="8">
    <source>
        <dbReference type="ARBA" id="ARBA00022840"/>
    </source>
</evidence>
<reference evidence="14 15" key="1">
    <citation type="submission" date="2019-08" db="EMBL/GenBank/DDBJ databases">
        <title>Highly reduced genomes of protist endosymbionts show evolutionary convergence.</title>
        <authorList>
            <person name="George E."/>
            <person name="Husnik F."/>
            <person name="Tashyreva D."/>
            <person name="Prokopchuk G."/>
            <person name="Horak A."/>
            <person name="Kwong W.K."/>
            <person name="Lukes J."/>
            <person name="Keeling P.J."/>
        </authorList>
    </citation>
    <scope>NUCLEOTIDE SEQUENCE [LARGE SCALE GENOMIC DNA]</scope>
    <source>
        <strain evidence="14">1621</strain>
    </source>
</reference>
<dbReference type="KEGG" id="snay:FZC37_01955"/>
<keyword evidence="15" id="KW-1185">Reference proteome</keyword>
<keyword evidence="6 12" id="KW-0547">Nucleotide-binding</keyword>
<evidence type="ECO:0000259" key="13">
    <source>
        <dbReference type="Pfam" id="PF02223"/>
    </source>
</evidence>
<evidence type="ECO:0000256" key="6">
    <source>
        <dbReference type="ARBA" id="ARBA00022741"/>
    </source>
</evidence>
<dbReference type="SUPFAM" id="SSF52540">
    <property type="entry name" value="P-loop containing nucleoside triphosphate hydrolases"/>
    <property type="match status" value="1"/>
</dbReference>
<dbReference type="GO" id="GO:0005524">
    <property type="term" value="F:ATP binding"/>
    <property type="evidence" value="ECO:0007669"/>
    <property type="project" value="UniProtKB-UniRule"/>
</dbReference>
<evidence type="ECO:0000256" key="1">
    <source>
        <dbReference type="ARBA" id="ARBA00009776"/>
    </source>
</evidence>
<evidence type="ECO:0000256" key="2">
    <source>
        <dbReference type="ARBA" id="ARBA00012980"/>
    </source>
</evidence>
<evidence type="ECO:0000256" key="3">
    <source>
        <dbReference type="ARBA" id="ARBA00017144"/>
    </source>
</evidence>
<dbReference type="InterPro" id="IPR018095">
    <property type="entry name" value="Thymidylate_kin_CS"/>
</dbReference>
<dbReference type="PROSITE" id="PS01331">
    <property type="entry name" value="THYMIDYLATE_KINASE"/>
    <property type="match status" value="1"/>
</dbReference>
<dbReference type="CDD" id="cd01672">
    <property type="entry name" value="TMPK"/>
    <property type="match status" value="1"/>
</dbReference>
<dbReference type="InterPro" id="IPR039430">
    <property type="entry name" value="Thymidylate_kin-like_dom"/>
</dbReference>
<feature type="domain" description="Thymidylate kinase-like" evidence="13">
    <location>
        <begin position="17"/>
        <end position="193"/>
    </location>
</feature>
<dbReference type="InterPro" id="IPR018094">
    <property type="entry name" value="Thymidylate_kinase"/>
</dbReference>
<organism evidence="14 15">
    <name type="scientific">Candidatus Sneabacter namystus</name>
    <dbReference type="NCBI Taxonomy" id="2601646"/>
    <lineage>
        <taxon>Bacteria</taxon>
        <taxon>Pseudomonadati</taxon>
        <taxon>Pseudomonadota</taxon>
        <taxon>Alphaproteobacteria</taxon>
        <taxon>Rickettsiales</taxon>
        <taxon>Rickettsiaceae</taxon>
        <taxon>Rickettsieae</taxon>
        <taxon>Candidatus Sneabacter</taxon>
    </lineage>
</organism>
<gene>
    <name evidence="12 14" type="primary">tmk</name>
    <name evidence="14" type="ORF">FZC37_01955</name>
</gene>
<comment type="catalytic activity">
    <reaction evidence="10 12">
        <text>dTMP + ATP = dTDP + ADP</text>
        <dbReference type="Rhea" id="RHEA:13517"/>
        <dbReference type="ChEBI" id="CHEBI:30616"/>
        <dbReference type="ChEBI" id="CHEBI:58369"/>
        <dbReference type="ChEBI" id="CHEBI:63528"/>
        <dbReference type="ChEBI" id="CHEBI:456216"/>
        <dbReference type="EC" id="2.7.4.9"/>
    </reaction>
</comment>
<proteinExistence type="inferred from homology"/>
<dbReference type="OrthoDB" id="9774907at2"/>
<feature type="binding site" evidence="12">
    <location>
        <begin position="19"/>
        <end position="26"/>
    </location>
    <ligand>
        <name>ATP</name>
        <dbReference type="ChEBI" id="CHEBI:30616"/>
    </ligand>
</feature>
<dbReference type="Proteomes" id="UP000323844">
    <property type="component" value="Chromosome"/>
</dbReference>
<keyword evidence="8 12" id="KW-0067">ATP-binding</keyword>
<evidence type="ECO:0000256" key="10">
    <source>
        <dbReference type="ARBA" id="ARBA00048743"/>
    </source>
</evidence>
<evidence type="ECO:0000313" key="14">
    <source>
        <dbReference type="EMBL" id="QEK39689.1"/>
    </source>
</evidence>
<dbReference type="Gene3D" id="3.40.50.300">
    <property type="entry name" value="P-loop containing nucleotide triphosphate hydrolases"/>
    <property type="match status" value="1"/>
</dbReference>